<feature type="binding site" evidence="10">
    <location>
        <position position="51"/>
    </location>
    <ligand>
        <name>Mg(2+)</name>
        <dbReference type="ChEBI" id="CHEBI:18420"/>
        <label>1</label>
    </ligand>
</feature>
<dbReference type="InterPro" id="IPR005135">
    <property type="entry name" value="Endo/exonuclease/phosphatase"/>
</dbReference>
<feature type="binding site" evidence="10">
    <location>
        <position position="209"/>
    </location>
    <ligand>
        <name>Mg(2+)</name>
        <dbReference type="ChEBI" id="CHEBI:18420"/>
        <label>1</label>
    </ligand>
</feature>
<dbReference type="SUPFAM" id="SSF56219">
    <property type="entry name" value="DNase I-like"/>
    <property type="match status" value="1"/>
</dbReference>
<name>A0A0H5C7A2_CYBJN</name>
<evidence type="ECO:0000313" key="15">
    <source>
        <dbReference type="Proteomes" id="UP000038830"/>
    </source>
</evidence>
<feature type="domain" description="GRF-type" evidence="13">
    <location>
        <begin position="475"/>
        <end position="523"/>
    </location>
</feature>
<dbReference type="InterPro" id="IPR036691">
    <property type="entry name" value="Endo/exonu/phosph_ase_sf"/>
</dbReference>
<dbReference type="GO" id="GO:0008270">
    <property type="term" value="F:zinc ion binding"/>
    <property type="evidence" value="ECO:0007669"/>
    <property type="project" value="UniProtKB-KW"/>
</dbReference>
<keyword evidence="10" id="KW-0464">Manganese</keyword>
<proteinExistence type="inferred from homology"/>
<dbReference type="PROSITE" id="PS51999">
    <property type="entry name" value="ZF_GRF"/>
    <property type="match status" value="1"/>
</dbReference>
<feature type="binding site" evidence="10">
    <location>
        <position position="343"/>
    </location>
    <ligand>
        <name>Mg(2+)</name>
        <dbReference type="ChEBI" id="CHEBI:18420"/>
        <label>1</label>
    </ligand>
</feature>
<protein>
    <recommendedName>
        <fullName evidence="2">DNA-(apurinic or apyrimidinic site) endonuclease 2</fullName>
    </recommendedName>
</protein>
<gene>
    <name evidence="14" type="primary">APN2</name>
    <name evidence="14" type="ORF">BN1211_4678</name>
</gene>
<feature type="binding site" evidence="10">
    <location>
        <position position="16"/>
    </location>
    <ligand>
        <name>Mg(2+)</name>
        <dbReference type="ChEBI" id="CHEBI:18420"/>
        <label>1</label>
    </ligand>
</feature>
<keyword evidence="5" id="KW-0378">Hydrolase</keyword>
<comment type="cofactor">
    <cofactor evidence="10">
        <name>Mg(2+)</name>
        <dbReference type="ChEBI" id="CHEBI:18420"/>
    </cofactor>
    <cofactor evidence="10">
        <name>Mn(2+)</name>
        <dbReference type="ChEBI" id="CHEBI:29035"/>
    </cofactor>
    <text evidence="10">Probably binds two magnesium or manganese ions per subunit.</text>
</comment>
<evidence type="ECO:0000313" key="14">
    <source>
        <dbReference type="EMBL" id="CEP23973.1"/>
    </source>
</evidence>
<sequence length="523" mass="58192">MDQIPPSQGVRFVTFNINGFRTLFHYHPWTKLRTLGAMFSSMQADIITLQELKVAPMDVDNRLGKVPGYNCFITVPLQKKGYSGVGVYVRCPLEDDPPPVKLALTVVRAEEGITGSLLSKDTKQRYSELPASIGGYVNLDDDIASGIDSEGRCLILEMANNTVIISVYCPANSMGTEEGEQFRVQFIECLFQRVRNLVSMGKNVVLMGDINISKDLIDSAVAIRDMTQAGLVRIAAKHEDFEEVNRDACLKFTSSTVPRLLLNELLMDSMSSGTFPDQSNGVLIDTVRRVQGRKKGLYTVWNTLTNSRPGNFGSRIDYILVNEKLAMQTKNAGIWPFLMGSDHCPVFTDFNVETVDSEFIGLEGLKLPRLEARFAFNLSRGDIGKFFTKKETPSPSSTHSSQILTKSKVVKPANMSKSKGISRNRSNIMSFFKPVSHDSDLCSVVSAVPESNGEISSKKVLENGKFKLSGDIPKCKHNEECVLKTAMTSENKGRKFWTCCKPRGEVKDPDDESKFDCGFFQWK</sequence>
<feature type="site" description="Transition state stabilizer" evidence="11">
    <location>
        <position position="211"/>
    </location>
</feature>
<dbReference type="Proteomes" id="UP000038830">
    <property type="component" value="Unassembled WGS sequence"/>
</dbReference>
<feature type="binding site" evidence="10">
    <location>
        <position position="342"/>
    </location>
    <ligand>
        <name>Mg(2+)</name>
        <dbReference type="ChEBI" id="CHEBI:18420"/>
        <label>1</label>
    </ligand>
</feature>
<dbReference type="InterPro" id="IPR010666">
    <property type="entry name" value="Znf_GRF"/>
</dbReference>
<keyword evidence="4 12" id="KW-0863">Zinc-finger</keyword>
<dbReference type="GO" id="GO:0008081">
    <property type="term" value="F:phosphoric diester hydrolase activity"/>
    <property type="evidence" value="ECO:0007669"/>
    <property type="project" value="TreeGrafter"/>
</dbReference>
<feature type="active site" description="Proton donor/acceptor" evidence="9">
    <location>
        <position position="209"/>
    </location>
</feature>
<feature type="active site" evidence="9">
    <location>
        <position position="168"/>
    </location>
</feature>
<reference evidence="15" key="1">
    <citation type="journal article" date="2015" name="J. Biotechnol.">
        <title>The structure of the Cyberlindnera jadinii genome and its relation to Candida utilis analyzed by the occurrence of single nucleotide polymorphisms.</title>
        <authorList>
            <person name="Rupp O."/>
            <person name="Brinkrolf K."/>
            <person name="Buerth C."/>
            <person name="Kunigo M."/>
            <person name="Schneider J."/>
            <person name="Jaenicke S."/>
            <person name="Goesmann A."/>
            <person name="Puehler A."/>
            <person name="Jaeger K.-E."/>
            <person name="Ernst J.F."/>
        </authorList>
    </citation>
    <scope>NUCLEOTIDE SEQUENCE [LARGE SCALE GENOMIC DNA]</scope>
    <source>
        <strain evidence="15">ATCC 18201 / CBS 1600 / BCRC 20928 / JCM 3617 / NBRC 0987 / NRRL Y-1542</strain>
    </source>
</reference>
<comment type="similarity">
    <text evidence="1">Belongs to the DNA repair enzymes AP/ExoA family.</text>
</comment>
<evidence type="ECO:0000256" key="11">
    <source>
        <dbReference type="PIRSR" id="PIRSR604808-3"/>
    </source>
</evidence>
<evidence type="ECO:0000256" key="7">
    <source>
        <dbReference type="ARBA" id="ARBA00022842"/>
    </source>
</evidence>
<keyword evidence="3 10" id="KW-0479">Metal-binding</keyword>
<dbReference type="GO" id="GO:0008311">
    <property type="term" value="F:double-stranded DNA 3'-5' DNA exonuclease activity"/>
    <property type="evidence" value="ECO:0007669"/>
    <property type="project" value="TreeGrafter"/>
</dbReference>
<evidence type="ECO:0000256" key="8">
    <source>
        <dbReference type="ARBA" id="ARBA00023242"/>
    </source>
</evidence>
<evidence type="ECO:0000259" key="13">
    <source>
        <dbReference type="PROSITE" id="PS51999"/>
    </source>
</evidence>
<dbReference type="GO" id="GO:0005634">
    <property type="term" value="C:nucleus"/>
    <property type="evidence" value="ECO:0007669"/>
    <property type="project" value="TreeGrafter"/>
</dbReference>
<evidence type="ECO:0000256" key="12">
    <source>
        <dbReference type="PROSITE-ProRule" id="PRU01343"/>
    </source>
</evidence>
<evidence type="ECO:0000256" key="6">
    <source>
        <dbReference type="ARBA" id="ARBA00022833"/>
    </source>
</evidence>
<keyword evidence="8" id="KW-0539">Nucleus</keyword>
<dbReference type="GO" id="GO:0006284">
    <property type="term" value="P:base-excision repair"/>
    <property type="evidence" value="ECO:0007669"/>
    <property type="project" value="TreeGrafter"/>
</dbReference>
<dbReference type="Pfam" id="PF03372">
    <property type="entry name" value="Exo_endo_phos"/>
    <property type="match status" value="1"/>
</dbReference>
<dbReference type="PANTHER" id="PTHR22748">
    <property type="entry name" value="AP ENDONUCLEASE"/>
    <property type="match status" value="1"/>
</dbReference>
<feature type="active site" description="Proton acceptor" evidence="9">
    <location>
        <position position="343"/>
    </location>
</feature>
<evidence type="ECO:0000256" key="3">
    <source>
        <dbReference type="ARBA" id="ARBA00022723"/>
    </source>
</evidence>
<dbReference type="Pfam" id="PF06839">
    <property type="entry name" value="Zn_ribbon_GRF"/>
    <property type="match status" value="1"/>
</dbReference>
<keyword evidence="7 10" id="KW-0460">Magnesium</keyword>
<evidence type="ECO:0000256" key="2">
    <source>
        <dbReference type="ARBA" id="ARBA00013541"/>
    </source>
</evidence>
<evidence type="ECO:0000256" key="10">
    <source>
        <dbReference type="PIRSR" id="PIRSR604808-2"/>
    </source>
</evidence>
<evidence type="ECO:0000256" key="9">
    <source>
        <dbReference type="PIRSR" id="PIRSR604808-1"/>
    </source>
</evidence>
<dbReference type="InterPro" id="IPR004808">
    <property type="entry name" value="AP_endonuc_1"/>
</dbReference>
<organism evidence="14 15">
    <name type="scientific">Cyberlindnera jadinii (strain ATCC 18201 / CBS 1600 / BCRC 20928 / JCM 3617 / NBRC 0987 / NRRL Y-1542)</name>
    <name type="common">Torula yeast</name>
    <name type="synonym">Candida utilis</name>
    <dbReference type="NCBI Taxonomy" id="983966"/>
    <lineage>
        <taxon>Eukaryota</taxon>
        <taxon>Fungi</taxon>
        <taxon>Dikarya</taxon>
        <taxon>Ascomycota</taxon>
        <taxon>Saccharomycotina</taxon>
        <taxon>Saccharomycetes</taxon>
        <taxon>Phaffomycetales</taxon>
        <taxon>Phaffomycetaceae</taxon>
        <taxon>Cyberlindnera</taxon>
    </lineage>
</organism>
<dbReference type="GO" id="GO:0003906">
    <property type="term" value="F:DNA-(apurinic or apyrimidinic site) endonuclease activity"/>
    <property type="evidence" value="ECO:0007669"/>
    <property type="project" value="TreeGrafter"/>
</dbReference>
<dbReference type="PROSITE" id="PS51435">
    <property type="entry name" value="AP_NUCLEASE_F1_4"/>
    <property type="match status" value="1"/>
</dbReference>
<evidence type="ECO:0000256" key="5">
    <source>
        <dbReference type="ARBA" id="ARBA00022801"/>
    </source>
</evidence>
<dbReference type="PANTHER" id="PTHR22748:SF4">
    <property type="entry name" value="DNA-(APURINIC OR APYRIMIDINIC SITE) ENDONUCLEASE 2"/>
    <property type="match status" value="1"/>
</dbReference>
<evidence type="ECO:0000256" key="4">
    <source>
        <dbReference type="ARBA" id="ARBA00022771"/>
    </source>
</evidence>
<evidence type="ECO:0000256" key="1">
    <source>
        <dbReference type="ARBA" id="ARBA00007092"/>
    </source>
</evidence>
<dbReference type="Gene3D" id="3.60.10.10">
    <property type="entry name" value="Endonuclease/exonuclease/phosphatase"/>
    <property type="match status" value="1"/>
</dbReference>
<dbReference type="EMBL" id="CDQK01000005">
    <property type="protein sequence ID" value="CEP23973.1"/>
    <property type="molecule type" value="Genomic_DNA"/>
</dbReference>
<feature type="site" description="Important for catalytic activity" evidence="11">
    <location>
        <position position="317"/>
    </location>
</feature>
<keyword evidence="6" id="KW-0862">Zinc</keyword>
<feature type="binding site" evidence="10">
    <location>
        <position position="211"/>
    </location>
    <ligand>
        <name>Mg(2+)</name>
        <dbReference type="ChEBI" id="CHEBI:18420"/>
        <label>1</label>
    </ligand>
</feature>
<accession>A0A0H5C7A2</accession>
<feature type="site" description="Interaction with DNA substrate" evidence="11">
    <location>
        <position position="343"/>
    </location>
</feature>
<dbReference type="AlphaFoldDB" id="A0A0H5C7A2"/>